<reference evidence="2 3" key="1">
    <citation type="journal article" date="2013" name="Genome Announc.">
        <title>Complete Genome Sequence of the Sesbania Symbiont and Rice Growth-Promoting Endophyte Rhizobium sp. Strain IRBG74.</title>
        <authorList>
            <person name="Crook M.B."/>
            <person name="Mitra S."/>
            <person name="Ane J.M."/>
            <person name="Sadowsky M.J."/>
            <person name="Gyaneshwar P."/>
        </authorList>
    </citation>
    <scope>NUCLEOTIDE SEQUENCE [LARGE SCALE GENOMIC DNA]</scope>
    <source>
        <strain evidence="2 3">IRBG74</strain>
    </source>
</reference>
<evidence type="ECO:0000256" key="1">
    <source>
        <dbReference type="SAM" id="MobiDB-lite"/>
    </source>
</evidence>
<feature type="region of interest" description="Disordered" evidence="1">
    <location>
        <begin position="56"/>
        <end position="88"/>
    </location>
</feature>
<dbReference type="HOGENOM" id="CLU_2466874_0_0_5"/>
<protein>
    <submittedName>
        <fullName evidence="2">Uncharacterized protein</fullName>
    </submittedName>
</protein>
<sequence>MQKGQPIAVRSAQTAWRSTGALHFKTKIYVSRKADTIHAIILLGEMVLPTGETFNERELSGSDTGRTAGSGYIGTQRSGDDGECSCSG</sequence>
<dbReference type="EMBL" id="HG518322">
    <property type="protein sequence ID" value="CDI08048.1"/>
    <property type="molecule type" value="Genomic_DNA"/>
</dbReference>
<accession>U4PSD0</accession>
<proteinExistence type="predicted"/>
<name>U4PSD0_9HYPH</name>
<dbReference type="AlphaFoldDB" id="U4PSD0"/>
<gene>
    <name evidence="2" type="ORF">BN877_I1138</name>
</gene>
<feature type="compositionally biased region" description="Polar residues" evidence="1">
    <location>
        <begin position="61"/>
        <end position="77"/>
    </location>
</feature>
<evidence type="ECO:0000313" key="2">
    <source>
        <dbReference type="EMBL" id="CDI08048.1"/>
    </source>
</evidence>
<dbReference type="KEGG" id="rir:BN877_I1138"/>
<evidence type="ECO:0000313" key="3">
    <source>
        <dbReference type="Proteomes" id="UP000016944"/>
    </source>
</evidence>
<dbReference type="Proteomes" id="UP000016944">
    <property type="component" value="Chromosome I"/>
</dbReference>
<organism evidence="2 3">
    <name type="scientific">Agrobacterium pusense</name>
    <dbReference type="NCBI Taxonomy" id="648995"/>
    <lineage>
        <taxon>Bacteria</taxon>
        <taxon>Pseudomonadati</taxon>
        <taxon>Pseudomonadota</taxon>
        <taxon>Alphaproteobacteria</taxon>
        <taxon>Hyphomicrobiales</taxon>
        <taxon>Rhizobiaceae</taxon>
        <taxon>Rhizobium/Agrobacterium group</taxon>
        <taxon>Agrobacterium</taxon>
    </lineage>
</organism>